<feature type="chain" id="PRO_5022740829" evidence="1">
    <location>
        <begin position="20"/>
        <end position="397"/>
    </location>
</feature>
<dbReference type="EMBL" id="CP042434">
    <property type="protein sequence ID" value="QEC73571.1"/>
    <property type="molecule type" value="Genomic_DNA"/>
</dbReference>
<evidence type="ECO:0000313" key="3">
    <source>
        <dbReference type="Proteomes" id="UP000321291"/>
    </source>
</evidence>
<dbReference type="OrthoDB" id="828283at2"/>
<feature type="signal peptide" evidence="1">
    <location>
        <begin position="1"/>
        <end position="19"/>
    </location>
</feature>
<keyword evidence="3" id="KW-1185">Reference proteome</keyword>
<dbReference type="AlphaFoldDB" id="A0A5B8VR55"/>
<reference evidence="2 3" key="1">
    <citation type="journal article" date="2017" name="Int. J. Syst. Evol. Microbiol.">
        <title>Arachidicoccus ginsenosidivorans sp. nov., with ginsenoside-converting activity isolated from ginseng cultivating soil.</title>
        <authorList>
            <person name="Siddiqi M.Z."/>
            <person name="Aslam Z."/>
            <person name="Im W.T."/>
        </authorList>
    </citation>
    <scope>NUCLEOTIDE SEQUENCE [LARGE SCALE GENOMIC DNA]</scope>
    <source>
        <strain evidence="2 3">Gsoil 809</strain>
    </source>
</reference>
<evidence type="ECO:0000256" key="1">
    <source>
        <dbReference type="SAM" id="SignalP"/>
    </source>
</evidence>
<dbReference type="Proteomes" id="UP000321291">
    <property type="component" value="Chromosome"/>
</dbReference>
<gene>
    <name evidence="2" type="ORF">FSB73_19795</name>
</gene>
<name>A0A5B8VR55_9BACT</name>
<dbReference type="Pfam" id="PF17170">
    <property type="entry name" value="DUF5128"/>
    <property type="match status" value="1"/>
</dbReference>
<organism evidence="2 3">
    <name type="scientific">Arachidicoccus ginsenosidivorans</name>
    <dbReference type="NCBI Taxonomy" id="496057"/>
    <lineage>
        <taxon>Bacteria</taxon>
        <taxon>Pseudomonadati</taxon>
        <taxon>Bacteroidota</taxon>
        <taxon>Chitinophagia</taxon>
        <taxon>Chitinophagales</taxon>
        <taxon>Chitinophagaceae</taxon>
        <taxon>Arachidicoccus</taxon>
    </lineage>
</organism>
<dbReference type="KEGG" id="agi:FSB73_19795"/>
<evidence type="ECO:0000313" key="2">
    <source>
        <dbReference type="EMBL" id="QEC73571.1"/>
    </source>
</evidence>
<proteinExistence type="predicted"/>
<sequence>MIKYILLFFLSYSSKSLFAQKVNKVFIDPDNARGGTISQYFNTFRFIPLETTKESLFGKIDQLAVTQTHFIVLDQQTKSILFFRKDGSFDFKIRPRQADHYFDYFTIDRRKSELLVQTAIHEISIYDLKGNFLKKVNLGKNINSLVWLQNGHIIYQLEQGAPSENSPKVKYNIAYSGDYLKSARFALPYDPRFGLSELNQYMNSLNKSEDPENVFFSLPGDYNVYQLKDYTHIIHYQFIFPLKYSLPNNFSADSTYAQKRAKYVYFNAASKGKFESIENIFKPKENLLLFSLRNVGYLTNNWTYLYNLKTGLLLSLGKVTGDSLSSYLPFASPQFGETMVVYKNHHLYSCIASSTLISIKEHKEKSHNFGPVLNRYFAHENRRSNPVLMEAKLKENL</sequence>
<protein>
    <submittedName>
        <fullName evidence="2">6-bladed beta-propeller</fullName>
    </submittedName>
</protein>
<accession>A0A5B8VR55</accession>
<keyword evidence="1" id="KW-0732">Signal</keyword>